<dbReference type="InterPro" id="IPR021919">
    <property type="entry name" value="CCB1"/>
</dbReference>
<feature type="transmembrane region" description="Helical" evidence="2">
    <location>
        <begin position="121"/>
        <end position="139"/>
    </location>
</feature>
<protein>
    <submittedName>
        <fullName evidence="3">COFACTOR ASSEMBLY OF COMPLEX C SUBUNIT B chloroplastic-like</fullName>
    </submittedName>
</protein>
<dbReference type="PANTHER" id="PTHR35302:SF1">
    <property type="entry name" value="PROTEIN COFACTOR ASSEMBLY OF COMPLEX C SUBUNIT B CCB1, CHLOROPLASTIC"/>
    <property type="match status" value="1"/>
</dbReference>
<dbReference type="Proteomes" id="UP000239649">
    <property type="component" value="Unassembled WGS sequence"/>
</dbReference>
<proteinExistence type="predicted"/>
<organism evidence="3 4">
    <name type="scientific">Micractinium conductrix</name>
    <dbReference type="NCBI Taxonomy" id="554055"/>
    <lineage>
        <taxon>Eukaryota</taxon>
        <taxon>Viridiplantae</taxon>
        <taxon>Chlorophyta</taxon>
        <taxon>core chlorophytes</taxon>
        <taxon>Trebouxiophyceae</taxon>
        <taxon>Chlorellales</taxon>
        <taxon>Chlorellaceae</taxon>
        <taxon>Chlorella clade</taxon>
        <taxon>Micractinium</taxon>
    </lineage>
</organism>
<feature type="compositionally biased region" description="Low complexity" evidence="1">
    <location>
        <begin position="50"/>
        <end position="68"/>
    </location>
</feature>
<evidence type="ECO:0000313" key="3">
    <source>
        <dbReference type="EMBL" id="PSC67331.1"/>
    </source>
</evidence>
<evidence type="ECO:0000256" key="2">
    <source>
        <dbReference type="SAM" id="Phobius"/>
    </source>
</evidence>
<keyword evidence="4" id="KW-1185">Reference proteome</keyword>
<sequence length="711" mass="75048">MQALATVVRPAIALRSDNVRQPSRASLRLTRFTVSALGRQQQGAAPASSVVQEQQGVTQQPAAQQQRLEQARPMAATPTLAALLALWAAAPTLAALLALWAAAELPAAASELSGGPPASSYYVSLGLFLMSVPGLWSLIKRSPKAKIKRKTFEVAGPGAAVGAVPLDQRAHEIFAYFSKYNYEVVERGEVITFEGRYAASVSQAAALVLYTLVGLASTALVLSISLPQVGNWWYAMCLVSPAAGTYYWKNAERTEQFKVTLTAAVNAELLVTAGGKRRRTRQRANGPAGGAAAAQAAPLLALPPDVFDLIGQGLTMQDKLNNIASCVRDVASLAQTCKTLRQLAGSTLWVGLGESVPAVGAATASKLPGIANTHKWEGQFLSHRPRKLGTDPKPKVLATAYAEDVPDFVPAHIFAEAARLRNLGLAGTNAKEEFLLTDGELKELTRTDRSRRGADPMTVKCDSDAHADAAQLAAKTLLPAMARATRGSPAPPGTQHPASPPVPLLTEAPRSHSSPASSPLAREQCSTLSDGSQLPSTWASFLASVHGDRPAGSQGLPPPLAPARNPSPVLAAIDDACRAAGRQIIKPTAQRPVSAAAAAIKCRLEEARLRRGHAQAASAQHRQEQLQARRLVAQAQGRQLRQALLQQRAQLVAAAAAAMPPPPARPAQPPAADLNLLISQLVVGLRDAVSAARSALEAQVAHRQRQALEWR</sequence>
<feature type="region of interest" description="Disordered" evidence="1">
    <location>
        <begin position="484"/>
        <end position="532"/>
    </location>
</feature>
<evidence type="ECO:0000313" key="4">
    <source>
        <dbReference type="Proteomes" id="UP000239649"/>
    </source>
</evidence>
<reference evidence="3 4" key="1">
    <citation type="journal article" date="2018" name="Plant J.">
        <title>Genome sequences of Chlorella sorokiniana UTEX 1602 and Micractinium conductrix SAG 241.80: implications to maltose excretion by a green alga.</title>
        <authorList>
            <person name="Arriola M.B."/>
            <person name="Velmurugan N."/>
            <person name="Zhang Y."/>
            <person name="Plunkett M.H."/>
            <person name="Hondzo H."/>
            <person name="Barney B.M."/>
        </authorList>
    </citation>
    <scope>NUCLEOTIDE SEQUENCE [LARGE SCALE GENOMIC DNA]</scope>
    <source>
        <strain evidence="3 4">SAG 241.80</strain>
    </source>
</reference>
<name>A0A2P6UZS0_9CHLO</name>
<dbReference type="AlphaFoldDB" id="A0A2P6UZS0"/>
<keyword evidence="2" id="KW-0472">Membrane</keyword>
<dbReference type="STRING" id="554055.A0A2P6UZS0"/>
<gene>
    <name evidence="3" type="ORF">C2E20_9000</name>
</gene>
<feature type="transmembrane region" description="Helical" evidence="2">
    <location>
        <begin position="80"/>
        <end position="101"/>
    </location>
</feature>
<dbReference type="EMBL" id="LHPF02000065">
    <property type="protein sequence ID" value="PSC67331.1"/>
    <property type="molecule type" value="Genomic_DNA"/>
</dbReference>
<feature type="compositionally biased region" description="Low complexity" evidence="1">
    <location>
        <begin position="511"/>
        <end position="521"/>
    </location>
</feature>
<keyword evidence="2" id="KW-1133">Transmembrane helix</keyword>
<feature type="compositionally biased region" description="Pro residues" evidence="1">
    <location>
        <begin position="489"/>
        <end position="503"/>
    </location>
</feature>
<keyword evidence="2" id="KW-0812">Transmembrane</keyword>
<feature type="transmembrane region" description="Helical" evidence="2">
    <location>
        <begin position="204"/>
        <end position="226"/>
    </location>
</feature>
<accession>A0A2P6UZS0</accession>
<comment type="caution">
    <text evidence="3">The sequence shown here is derived from an EMBL/GenBank/DDBJ whole genome shotgun (WGS) entry which is preliminary data.</text>
</comment>
<dbReference type="PANTHER" id="PTHR35302">
    <property type="match status" value="1"/>
</dbReference>
<dbReference type="Pfam" id="PF12046">
    <property type="entry name" value="CCB1"/>
    <property type="match status" value="1"/>
</dbReference>
<dbReference type="OrthoDB" id="447756at2759"/>
<feature type="region of interest" description="Disordered" evidence="1">
    <location>
        <begin position="546"/>
        <end position="567"/>
    </location>
</feature>
<feature type="region of interest" description="Disordered" evidence="1">
    <location>
        <begin position="45"/>
        <end position="71"/>
    </location>
</feature>
<evidence type="ECO:0000256" key="1">
    <source>
        <dbReference type="SAM" id="MobiDB-lite"/>
    </source>
</evidence>